<proteinExistence type="predicted"/>
<dbReference type="Proteomes" id="UP001500668">
    <property type="component" value="Unassembled WGS sequence"/>
</dbReference>
<reference evidence="3" key="1">
    <citation type="journal article" date="2019" name="Int. J. Syst. Evol. Microbiol.">
        <title>The Global Catalogue of Microorganisms (GCM) 10K type strain sequencing project: providing services to taxonomists for standard genome sequencing and annotation.</title>
        <authorList>
            <consortium name="The Broad Institute Genomics Platform"/>
            <consortium name="The Broad Institute Genome Sequencing Center for Infectious Disease"/>
            <person name="Wu L."/>
            <person name="Ma J."/>
        </authorList>
    </citation>
    <scope>NUCLEOTIDE SEQUENCE [LARGE SCALE GENOMIC DNA]</scope>
    <source>
        <strain evidence="3">JCM 5067</strain>
    </source>
</reference>
<comment type="caution">
    <text evidence="2">The sequence shown here is derived from an EMBL/GenBank/DDBJ whole genome shotgun (WGS) entry which is preliminary data.</text>
</comment>
<gene>
    <name evidence="2" type="ORF">GCM10010394_05870</name>
</gene>
<evidence type="ECO:0000313" key="3">
    <source>
        <dbReference type="Proteomes" id="UP001500668"/>
    </source>
</evidence>
<name>A0ABP3Q675_9ACTN</name>
<keyword evidence="1" id="KW-0732">Signal</keyword>
<evidence type="ECO:0000313" key="2">
    <source>
        <dbReference type="EMBL" id="GAA0580112.1"/>
    </source>
</evidence>
<evidence type="ECO:0008006" key="4">
    <source>
        <dbReference type="Google" id="ProtNLM"/>
    </source>
</evidence>
<accession>A0ABP3Q675</accession>
<dbReference type="EMBL" id="BAAACA010000004">
    <property type="protein sequence ID" value="GAA0580112.1"/>
    <property type="molecule type" value="Genomic_DNA"/>
</dbReference>
<sequence>MDMGKKFAMAAATGALAVAGVAATGGTAYAGTNGQQIVIHDETHRVASIKIDGFDQNGRPAHACLATPGYETRFGGWWWRDSMHFSKWTDRNCGQSGGKWLGSQDEWVPAWMSPDRGDWYYLGIYKNDN</sequence>
<protein>
    <recommendedName>
        <fullName evidence="4">Secreted protein</fullName>
    </recommendedName>
</protein>
<evidence type="ECO:0000256" key="1">
    <source>
        <dbReference type="SAM" id="SignalP"/>
    </source>
</evidence>
<feature type="chain" id="PRO_5045865248" description="Secreted protein" evidence="1">
    <location>
        <begin position="31"/>
        <end position="129"/>
    </location>
</feature>
<keyword evidence="3" id="KW-1185">Reference proteome</keyword>
<dbReference type="RefSeq" id="WP_344069608.1">
    <property type="nucleotide sequence ID" value="NZ_BAAACA010000004.1"/>
</dbReference>
<feature type="signal peptide" evidence="1">
    <location>
        <begin position="1"/>
        <end position="30"/>
    </location>
</feature>
<organism evidence="2 3">
    <name type="scientific">Streptomyces crystallinus</name>
    <dbReference type="NCBI Taxonomy" id="68191"/>
    <lineage>
        <taxon>Bacteria</taxon>
        <taxon>Bacillati</taxon>
        <taxon>Actinomycetota</taxon>
        <taxon>Actinomycetes</taxon>
        <taxon>Kitasatosporales</taxon>
        <taxon>Streptomycetaceae</taxon>
        <taxon>Streptomyces</taxon>
    </lineage>
</organism>